<feature type="active site" description="Acyl-thioester intermediate" evidence="8">
    <location>
        <position position="189"/>
    </location>
</feature>
<dbReference type="RefSeq" id="WP_158203243.1">
    <property type="nucleotide sequence ID" value="NZ_WSZK01000008.1"/>
</dbReference>
<dbReference type="PIRSF" id="PIRSF025737">
    <property type="entry name" value="Cyco1"/>
    <property type="match status" value="1"/>
</dbReference>
<evidence type="ECO:0000256" key="1">
    <source>
        <dbReference type="ARBA" id="ARBA00004651"/>
    </source>
</evidence>
<evidence type="ECO:0000256" key="11">
    <source>
        <dbReference type="SAM" id="Phobius"/>
    </source>
</evidence>
<feature type="transmembrane region" description="Helical" evidence="11">
    <location>
        <begin position="25"/>
        <end position="42"/>
    </location>
</feature>
<dbReference type="InterPro" id="IPR026392">
    <property type="entry name" value="Exo/Archaeosortase_dom"/>
</dbReference>
<dbReference type="InterPro" id="IPR014522">
    <property type="entry name" value="ArtA"/>
</dbReference>
<keyword evidence="5 12" id="KW-0378">Hydrolase</keyword>
<dbReference type="Pfam" id="PF09721">
    <property type="entry name" value="Exosortase_EpsH"/>
    <property type="match status" value="1"/>
</dbReference>
<feature type="site" description="Transition state stabilizer" evidence="9">
    <location>
        <position position="269"/>
    </location>
</feature>
<dbReference type="InterPro" id="IPR019127">
    <property type="entry name" value="Exosortase"/>
</dbReference>
<sequence>MTALLQTGDALLDALAALGVLSDPLAWLVVATFLGAALLDVAERREARPLAVVGWVLFGLFWLTLVHHFVVVQKSIVEGVGVALAVPGCLYAGYLLANGRESLMVLSRAVGVMGLVFFPIQAIGPARQFLIESVTQQTEFVMGLLGQTAPTDFTVVSGATVDPPRRDYQNTFEFYQGDHRITYTILVACTGLGSMAIFAGPILAVRAPWRRKLRALAVSIPVIYGLNIARNVFIAIAFGQSRLQVFPTLVMDLFGTTDPYMVSYYVADRLLAQFLSVVALVGITWFVVRELPEIAVVLDDALYLLTRKEYDLAATLGADPSGDRPTAAATDRPTDD</sequence>
<dbReference type="GO" id="GO:0008233">
    <property type="term" value="F:peptidase activity"/>
    <property type="evidence" value="ECO:0007669"/>
    <property type="project" value="UniProtKB-KW"/>
</dbReference>
<evidence type="ECO:0000256" key="2">
    <source>
        <dbReference type="ARBA" id="ARBA00022475"/>
    </source>
</evidence>
<evidence type="ECO:0000256" key="6">
    <source>
        <dbReference type="ARBA" id="ARBA00022989"/>
    </source>
</evidence>
<proteinExistence type="predicted"/>
<comment type="caution">
    <text evidence="12">The sequence shown here is derived from an EMBL/GenBank/DDBJ whole genome shotgun (WGS) entry which is preliminary data.</text>
</comment>
<protein>
    <submittedName>
        <fullName evidence="12">Archaeosortase A</fullName>
        <ecNumber evidence="12">3.4.22.-</ecNumber>
    </submittedName>
</protein>
<evidence type="ECO:0000256" key="10">
    <source>
        <dbReference type="SAM" id="MobiDB-lite"/>
    </source>
</evidence>
<dbReference type="GO" id="GO:0005886">
    <property type="term" value="C:plasma membrane"/>
    <property type="evidence" value="ECO:0007669"/>
    <property type="project" value="UniProtKB-SubCell"/>
</dbReference>
<dbReference type="GO" id="GO:0006508">
    <property type="term" value="P:proteolysis"/>
    <property type="evidence" value="ECO:0007669"/>
    <property type="project" value="UniProtKB-KW"/>
</dbReference>
<evidence type="ECO:0000256" key="4">
    <source>
        <dbReference type="ARBA" id="ARBA00022692"/>
    </source>
</evidence>
<comment type="subcellular location">
    <subcellularLocation>
        <location evidence="1">Cell membrane</location>
        <topology evidence="1">Multi-pass membrane protein</topology>
    </subcellularLocation>
</comment>
<dbReference type="Proteomes" id="UP000451471">
    <property type="component" value="Unassembled WGS sequence"/>
</dbReference>
<evidence type="ECO:0000256" key="9">
    <source>
        <dbReference type="PIRSR" id="PIRSR025737-2"/>
    </source>
</evidence>
<dbReference type="AlphaFoldDB" id="A0A6B0GFA9"/>
<evidence type="ECO:0000256" key="5">
    <source>
        <dbReference type="ARBA" id="ARBA00022801"/>
    </source>
</evidence>
<evidence type="ECO:0000313" key="12">
    <source>
        <dbReference type="EMBL" id="MWG33512.1"/>
    </source>
</evidence>
<reference evidence="12 13" key="1">
    <citation type="submission" date="2019-12" db="EMBL/GenBank/DDBJ databases">
        <title>Halocatena pleomorpha gen. nov. sp. nov., an extremely halophilic archaeon of family Halobacteriaceae isolated from saltpan soil.</title>
        <authorList>
            <person name="Pal Y."/>
            <person name="Verma A."/>
            <person name="Krishnamurthi S."/>
            <person name="Kumar P."/>
        </authorList>
    </citation>
    <scope>NUCLEOTIDE SEQUENCE [LARGE SCALE GENOMIC DNA]</scope>
    <source>
        <strain evidence="12 13">JCM 16495</strain>
    </source>
</reference>
<keyword evidence="7 11" id="KW-0472">Membrane</keyword>
<name>A0A6B0GFA9_9EURY</name>
<keyword evidence="6 11" id="KW-1133">Transmembrane helix</keyword>
<feature type="transmembrane region" description="Helical" evidence="11">
    <location>
        <begin position="76"/>
        <end position="96"/>
    </location>
</feature>
<evidence type="ECO:0000256" key="8">
    <source>
        <dbReference type="PIRSR" id="PIRSR025737-1"/>
    </source>
</evidence>
<feature type="active site" description="Proton donor" evidence="8">
    <location>
        <position position="230"/>
    </location>
</feature>
<keyword evidence="13" id="KW-1185">Reference proteome</keyword>
<accession>A0A6B0GFA9</accession>
<feature type="transmembrane region" description="Helical" evidence="11">
    <location>
        <begin position="181"/>
        <end position="204"/>
    </location>
</feature>
<feature type="transmembrane region" description="Helical" evidence="11">
    <location>
        <begin position="103"/>
        <end position="123"/>
    </location>
</feature>
<evidence type="ECO:0000256" key="7">
    <source>
        <dbReference type="ARBA" id="ARBA00023136"/>
    </source>
</evidence>
<dbReference type="NCBIfam" id="TIGR04178">
    <property type="entry name" value="exo_archaeo"/>
    <property type="match status" value="1"/>
</dbReference>
<feature type="region of interest" description="Disordered" evidence="10">
    <location>
        <begin position="316"/>
        <end position="336"/>
    </location>
</feature>
<organism evidence="12 13">
    <name type="scientific">Halomarina oriensis</name>
    <dbReference type="NCBI Taxonomy" id="671145"/>
    <lineage>
        <taxon>Archaea</taxon>
        <taxon>Methanobacteriati</taxon>
        <taxon>Methanobacteriota</taxon>
        <taxon>Stenosarchaea group</taxon>
        <taxon>Halobacteria</taxon>
        <taxon>Halobacteriales</taxon>
        <taxon>Natronomonadaceae</taxon>
        <taxon>Halomarina</taxon>
    </lineage>
</organism>
<evidence type="ECO:0000256" key="3">
    <source>
        <dbReference type="ARBA" id="ARBA00022670"/>
    </source>
</evidence>
<keyword evidence="2" id="KW-1003">Cell membrane</keyword>
<dbReference type="NCBIfam" id="TIGR04125">
    <property type="entry name" value="exosort_PGF_TRM"/>
    <property type="match status" value="1"/>
</dbReference>
<gene>
    <name evidence="12" type="primary">artA</name>
    <name evidence="12" type="ORF">GQS65_03230</name>
</gene>
<feature type="transmembrane region" description="Helical" evidence="11">
    <location>
        <begin position="216"/>
        <end position="238"/>
    </location>
</feature>
<evidence type="ECO:0000313" key="13">
    <source>
        <dbReference type="Proteomes" id="UP000451471"/>
    </source>
</evidence>
<dbReference type="EC" id="3.4.22.-" evidence="12"/>
<dbReference type="OrthoDB" id="200496at2157"/>
<dbReference type="EMBL" id="WSZK01000008">
    <property type="protein sequence ID" value="MWG33512.1"/>
    <property type="molecule type" value="Genomic_DNA"/>
</dbReference>
<feature type="transmembrane region" description="Helical" evidence="11">
    <location>
        <begin position="270"/>
        <end position="288"/>
    </location>
</feature>
<feature type="transmembrane region" description="Helical" evidence="11">
    <location>
        <begin position="49"/>
        <end position="70"/>
    </location>
</feature>
<keyword evidence="3" id="KW-0645">Protease</keyword>
<keyword evidence="4 11" id="KW-0812">Transmembrane</keyword>